<dbReference type="PANTHER" id="PTHR42714:SF2">
    <property type="entry name" value="TRNA MODIFICATION GTPASE GTPBP3, MITOCHONDRIAL"/>
    <property type="match status" value="1"/>
</dbReference>
<dbReference type="GO" id="GO:0002098">
    <property type="term" value="P:tRNA wobble uridine modification"/>
    <property type="evidence" value="ECO:0007669"/>
    <property type="project" value="TreeGrafter"/>
</dbReference>
<comment type="caution">
    <text evidence="2">The sequence shown here is derived from an EMBL/GenBank/DDBJ whole genome shotgun (WGS) entry which is preliminary data.</text>
</comment>
<dbReference type="AlphaFoldDB" id="A0A7L4JJ14"/>
<evidence type="ECO:0000256" key="1">
    <source>
        <dbReference type="SAM" id="SignalP"/>
    </source>
</evidence>
<feature type="chain" id="PRO_5029793635" evidence="1">
    <location>
        <begin position="32"/>
        <end position="126"/>
    </location>
</feature>
<reference evidence="2 3" key="1">
    <citation type="submission" date="2020-02" db="EMBL/GenBank/DDBJ databases">
        <title>Bird 10,000 Genomes (B10K) Project - Family phase.</title>
        <authorList>
            <person name="Zhang G."/>
        </authorList>
    </citation>
    <scope>NUCLEOTIDE SEQUENCE [LARGE SCALE GENOMIC DNA]</scope>
    <source>
        <strain evidence="2">B10K-IZ-033-81</strain>
        <tissue evidence="2">Muscle</tissue>
    </source>
</reference>
<feature type="non-terminal residue" evidence="2">
    <location>
        <position position="1"/>
    </location>
</feature>
<keyword evidence="3" id="KW-1185">Reference proteome</keyword>
<dbReference type="GO" id="GO:0030488">
    <property type="term" value="P:tRNA methylation"/>
    <property type="evidence" value="ECO:0007669"/>
    <property type="project" value="TreeGrafter"/>
</dbReference>
<gene>
    <name evidence="2" type="primary">Gtpbp3</name>
    <name evidence="2" type="ORF">PORRUF_R14789</name>
</gene>
<feature type="signal peptide" evidence="1">
    <location>
        <begin position="1"/>
        <end position="31"/>
    </location>
</feature>
<feature type="non-terminal residue" evidence="2">
    <location>
        <position position="126"/>
    </location>
</feature>
<dbReference type="PANTHER" id="PTHR42714">
    <property type="entry name" value="TRNA MODIFICATION GTPASE GTPBP3"/>
    <property type="match status" value="1"/>
</dbReference>
<dbReference type="GO" id="GO:0005739">
    <property type="term" value="C:mitochondrion"/>
    <property type="evidence" value="ECO:0007669"/>
    <property type="project" value="TreeGrafter"/>
</dbReference>
<evidence type="ECO:0000313" key="3">
    <source>
        <dbReference type="Proteomes" id="UP000572837"/>
    </source>
</evidence>
<dbReference type="EMBL" id="VZSW01011096">
    <property type="protein sequence ID" value="NXY40142.1"/>
    <property type="molecule type" value="Genomic_DNA"/>
</dbReference>
<protein>
    <submittedName>
        <fullName evidence="2">GTPB3 GTPase</fullName>
    </submittedName>
</protein>
<dbReference type="SUPFAM" id="SSF116878">
    <property type="entry name" value="TrmE connector domain"/>
    <property type="match status" value="1"/>
</dbReference>
<keyword evidence="1" id="KW-0732">Signal</keyword>
<dbReference type="Proteomes" id="UP000572837">
    <property type="component" value="Unassembled WGS sequence"/>
</dbReference>
<sequence length="126" mass="13425">EGSGSSSPIPFFSRGLWLILHHPFVIPRVLADPSPSLCDPDGSGQSIPIPFPPSVCYPENSGRSIPIPCPPGSPAGRVPGLRPAEAGEFALRAFRHGKLDLTAAEGLRDLIGAHTEAQRRQALRQM</sequence>
<dbReference type="Gene3D" id="1.20.120.430">
    <property type="entry name" value="tRNA modification GTPase MnmE domain 2"/>
    <property type="match status" value="1"/>
</dbReference>
<accession>A0A7L4JJ14</accession>
<dbReference type="InterPro" id="IPR027368">
    <property type="entry name" value="MnmE_dom2"/>
</dbReference>
<proteinExistence type="predicted"/>
<organism evidence="2 3">
    <name type="scientific">Pomatorhinus ruficollis</name>
    <name type="common">streak-breasted scimitar babbler</name>
    <dbReference type="NCBI Taxonomy" id="932028"/>
    <lineage>
        <taxon>Eukaryota</taxon>
        <taxon>Metazoa</taxon>
        <taxon>Chordata</taxon>
        <taxon>Craniata</taxon>
        <taxon>Vertebrata</taxon>
        <taxon>Euteleostomi</taxon>
        <taxon>Archelosauria</taxon>
        <taxon>Archosauria</taxon>
        <taxon>Dinosauria</taxon>
        <taxon>Saurischia</taxon>
        <taxon>Theropoda</taxon>
        <taxon>Coelurosauria</taxon>
        <taxon>Aves</taxon>
        <taxon>Neognathae</taxon>
        <taxon>Neoaves</taxon>
        <taxon>Telluraves</taxon>
        <taxon>Australaves</taxon>
        <taxon>Passeriformes</taxon>
        <taxon>Sylvioidea</taxon>
        <taxon>Timaliidae</taxon>
        <taxon>Pomatorhinus</taxon>
    </lineage>
</organism>
<evidence type="ECO:0000313" key="2">
    <source>
        <dbReference type="EMBL" id="NXY40142.1"/>
    </source>
</evidence>
<name>A0A7L4JJ14_9PASS</name>